<name>A0AA41U9F3_9MICO</name>
<feature type="transmembrane region" description="Helical" evidence="8">
    <location>
        <begin position="309"/>
        <end position="329"/>
    </location>
</feature>
<reference evidence="10" key="1">
    <citation type="submission" date="2022-01" db="EMBL/GenBank/DDBJ databases">
        <title>Antribacter sp. nov., isolated from Guizhou of China.</title>
        <authorList>
            <person name="Chengliang C."/>
            <person name="Ya Z."/>
        </authorList>
    </citation>
    <scope>NUCLEOTIDE SEQUENCE</scope>
    <source>
        <strain evidence="10">KLBMP 9083</strain>
    </source>
</reference>
<evidence type="ECO:0000256" key="5">
    <source>
        <dbReference type="ARBA" id="ARBA00022692"/>
    </source>
</evidence>
<feature type="transmembrane region" description="Helical" evidence="8">
    <location>
        <begin position="366"/>
        <end position="391"/>
    </location>
</feature>
<dbReference type="PANTHER" id="PTHR23501:SF191">
    <property type="entry name" value="VACUOLAR BASIC AMINO ACID TRANSPORTER 4"/>
    <property type="match status" value="1"/>
</dbReference>
<feature type="transmembrane region" description="Helical" evidence="8">
    <location>
        <begin position="341"/>
        <end position="360"/>
    </location>
</feature>
<dbReference type="FunFam" id="1.20.1720.10:FF:000004">
    <property type="entry name" value="EmrB/QacA family drug resistance transporter"/>
    <property type="match status" value="1"/>
</dbReference>
<evidence type="ECO:0000256" key="2">
    <source>
        <dbReference type="ARBA" id="ARBA00007520"/>
    </source>
</evidence>
<dbReference type="PANTHER" id="PTHR23501">
    <property type="entry name" value="MAJOR FACILITATOR SUPERFAMILY"/>
    <property type="match status" value="1"/>
</dbReference>
<feature type="transmembrane region" description="Helical" evidence="8">
    <location>
        <begin position="88"/>
        <end position="106"/>
    </location>
</feature>
<dbReference type="Proteomes" id="UP001165405">
    <property type="component" value="Unassembled WGS sequence"/>
</dbReference>
<feature type="transmembrane region" description="Helical" evidence="8">
    <location>
        <begin position="175"/>
        <end position="195"/>
    </location>
</feature>
<evidence type="ECO:0000256" key="1">
    <source>
        <dbReference type="ARBA" id="ARBA00004429"/>
    </source>
</evidence>
<dbReference type="CDD" id="cd17502">
    <property type="entry name" value="MFS_Azr1_MDR_like"/>
    <property type="match status" value="1"/>
</dbReference>
<sequence length="479" mass="49649">MTTTAPPTGRPGVGLRSERGPILGSLMLATSLVALDATIIATAASVIARDLGHFEQLPWLFSTYLLAQAVSVPIYGRLADVLGRKRMMLAGIALFLVGSVLCGLAWSMPALIVARVIQGLGAGAVLPMSMTITSDVYTLEERARTQGYLASVWAVSSVVGPTLGGVFSEFVSWRWIFWINIPLSLLAAGMLWRSFREQPRETAREPIDYLGAALLTGGSTLLILGLLEGGTAWAWTSGTSVAIFAGAVALLAAFTVSAGRVSHPIFDLRLLRRRVIGASTAGSLVIGVVVMGLSTYVPVYAQNVLGTGPLVAGFALAALTLGWPLTASLAGRVYLRTGFRLTGLMGSTLVLTGAALTLLLGSGSEVWQVAAACFVIGAGMGLTAVPTLIAAQTSAGWHERGAVTGTNMFARSLGSAVGVAVFGAVVNANTVIAADGTPQGTGLTHAIHLVFWGVLACAAALFVAVTFMPRDRPVRTVTA</sequence>
<keyword evidence="4" id="KW-1003">Cell membrane</keyword>
<dbReference type="Gene3D" id="1.20.1720.10">
    <property type="entry name" value="Multidrug resistance protein D"/>
    <property type="match status" value="1"/>
</dbReference>
<evidence type="ECO:0000256" key="8">
    <source>
        <dbReference type="SAM" id="Phobius"/>
    </source>
</evidence>
<dbReference type="PROSITE" id="PS50850">
    <property type="entry name" value="MFS"/>
    <property type="match status" value="1"/>
</dbReference>
<feature type="transmembrane region" description="Helical" evidence="8">
    <location>
        <begin position="233"/>
        <end position="254"/>
    </location>
</feature>
<proteinExistence type="inferred from homology"/>
<dbReference type="Pfam" id="PF07690">
    <property type="entry name" value="MFS_1"/>
    <property type="match status" value="1"/>
</dbReference>
<dbReference type="Gene3D" id="1.20.1250.20">
    <property type="entry name" value="MFS general substrate transporter like domains"/>
    <property type="match status" value="1"/>
</dbReference>
<dbReference type="InterPro" id="IPR011701">
    <property type="entry name" value="MFS"/>
</dbReference>
<feature type="transmembrane region" description="Helical" evidence="8">
    <location>
        <begin position="207"/>
        <end position="227"/>
    </location>
</feature>
<feature type="transmembrane region" description="Helical" evidence="8">
    <location>
        <begin position="59"/>
        <end position="76"/>
    </location>
</feature>
<dbReference type="RefSeq" id="WP_236091497.1">
    <property type="nucleotide sequence ID" value="NZ_JAKGSG010000072.1"/>
</dbReference>
<evidence type="ECO:0000256" key="3">
    <source>
        <dbReference type="ARBA" id="ARBA00022448"/>
    </source>
</evidence>
<accession>A0AA41U9F3</accession>
<evidence type="ECO:0000256" key="7">
    <source>
        <dbReference type="ARBA" id="ARBA00023136"/>
    </source>
</evidence>
<evidence type="ECO:0000259" key="9">
    <source>
        <dbReference type="PROSITE" id="PS50850"/>
    </source>
</evidence>
<dbReference type="PRINTS" id="PR01036">
    <property type="entry name" value="TCRTETB"/>
</dbReference>
<comment type="similarity">
    <text evidence="2">Belongs to the major facilitator superfamily. TCR/Tet family.</text>
</comment>
<feature type="transmembrane region" description="Helical" evidence="8">
    <location>
        <begin position="446"/>
        <end position="467"/>
    </location>
</feature>
<feature type="transmembrane region" description="Helical" evidence="8">
    <location>
        <begin position="412"/>
        <end position="434"/>
    </location>
</feature>
<keyword evidence="7 8" id="KW-0472">Membrane</keyword>
<evidence type="ECO:0000256" key="4">
    <source>
        <dbReference type="ARBA" id="ARBA00022475"/>
    </source>
</evidence>
<dbReference type="SUPFAM" id="SSF103473">
    <property type="entry name" value="MFS general substrate transporter"/>
    <property type="match status" value="1"/>
</dbReference>
<dbReference type="EMBL" id="JAKGSG010000072">
    <property type="protein sequence ID" value="MCF4123751.1"/>
    <property type="molecule type" value="Genomic_DNA"/>
</dbReference>
<feature type="transmembrane region" description="Helical" evidence="8">
    <location>
        <begin position="26"/>
        <end position="47"/>
    </location>
</feature>
<evidence type="ECO:0000313" key="11">
    <source>
        <dbReference type="Proteomes" id="UP001165405"/>
    </source>
</evidence>
<comment type="subcellular location">
    <subcellularLocation>
        <location evidence="1">Cell inner membrane</location>
        <topology evidence="1">Multi-pass membrane protein</topology>
    </subcellularLocation>
</comment>
<gene>
    <name evidence="10" type="ORF">L1785_22590</name>
</gene>
<keyword evidence="11" id="KW-1185">Reference proteome</keyword>
<evidence type="ECO:0000313" key="10">
    <source>
        <dbReference type="EMBL" id="MCF4123751.1"/>
    </source>
</evidence>
<protein>
    <submittedName>
        <fullName evidence="10">MFS transporter</fullName>
    </submittedName>
</protein>
<comment type="caution">
    <text evidence="10">The sequence shown here is derived from an EMBL/GenBank/DDBJ whole genome shotgun (WGS) entry which is preliminary data.</text>
</comment>
<organism evidence="10 11">
    <name type="scientific">Antribacter soli</name>
    <dbReference type="NCBI Taxonomy" id="2910976"/>
    <lineage>
        <taxon>Bacteria</taxon>
        <taxon>Bacillati</taxon>
        <taxon>Actinomycetota</taxon>
        <taxon>Actinomycetes</taxon>
        <taxon>Micrococcales</taxon>
        <taxon>Promicromonosporaceae</taxon>
        <taxon>Antribacter</taxon>
    </lineage>
</organism>
<dbReference type="InterPro" id="IPR020846">
    <property type="entry name" value="MFS_dom"/>
</dbReference>
<dbReference type="AlphaFoldDB" id="A0AA41U9F3"/>
<dbReference type="InterPro" id="IPR036259">
    <property type="entry name" value="MFS_trans_sf"/>
</dbReference>
<feature type="transmembrane region" description="Helical" evidence="8">
    <location>
        <begin position="275"/>
        <end position="297"/>
    </location>
</feature>
<dbReference type="GO" id="GO:0005886">
    <property type="term" value="C:plasma membrane"/>
    <property type="evidence" value="ECO:0007669"/>
    <property type="project" value="UniProtKB-SubCell"/>
</dbReference>
<dbReference type="GO" id="GO:0022857">
    <property type="term" value="F:transmembrane transporter activity"/>
    <property type="evidence" value="ECO:0007669"/>
    <property type="project" value="InterPro"/>
</dbReference>
<keyword evidence="6 8" id="KW-1133">Transmembrane helix</keyword>
<keyword evidence="3" id="KW-0813">Transport</keyword>
<keyword evidence="5 8" id="KW-0812">Transmembrane</keyword>
<evidence type="ECO:0000256" key="6">
    <source>
        <dbReference type="ARBA" id="ARBA00022989"/>
    </source>
</evidence>
<feature type="domain" description="Major facilitator superfamily (MFS) profile" evidence="9">
    <location>
        <begin position="22"/>
        <end position="472"/>
    </location>
</feature>